<dbReference type="OrthoDB" id="6436298at2759"/>
<dbReference type="Proteomes" id="UP000887116">
    <property type="component" value="Unassembled WGS sequence"/>
</dbReference>
<feature type="transmembrane region" description="Helical" evidence="1">
    <location>
        <begin position="241"/>
        <end position="260"/>
    </location>
</feature>
<dbReference type="CDD" id="cd19049">
    <property type="entry name" value="LGIC_TM_anion"/>
    <property type="match status" value="1"/>
</dbReference>
<dbReference type="InterPro" id="IPR036719">
    <property type="entry name" value="Neuro-gated_channel_TM_sf"/>
</dbReference>
<feature type="transmembrane region" description="Helical" evidence="1">
    <location>
        <begin position="92"/>
        <end position="114"/>
    </location>
</feature>
<evidence type="ECO:0000313" key="4">
    <source>
        <dbReference type="Proteomes" id="UP000887116"/>
    </source>
</evidence>
<name>A0A8X6GWE1_TRICU</name>
<dbReference type="GO" id="GO:0004888">
    <property type="term" value="F:transmembrane signaling receptor activity"/>
    <property type="evidence" value="ECO:0007669"/>
    <property type="project" value="InterPro"/>
</dbReference>
<proteinExistence type="predicted"/>
<dbReference type="Gene3D" id="1.20.58.390">
    <property type="entry name" value="Neurotransmitter-gated ion-channel transmembrane domain"/>
    <property type="match status" value="1"/>
</dbReference>
<gene>
    <name evidence="3" type="primary">GABRG2</name>
    <name evidence="3" type="ORF">TNCT_246361</name>
</gene>
<dbReference type="GO" id="GO:0005230">
    <property type="term" value="F:extracellular ligand-gated monoatomic ion channel activity"/>
    <property type="evidence" value="ECO:0007669"/>
    <property type="project" value="UniProtKB-ARBA"/>
</dbReference>
<dbReference type="InterPro" id="IPR006028">
    <property type="entry name" value="GABAA/Glycine_rcpt"/>
</dbReference>
<feature type="transmembrane region" description="Helical" evidence="1">
    <location>
        <begin position="157"/>
        <end position="180"/>
    </location>
</feature>
<evidence type="ECO:0000313" key="3">
    <source>
        <dbReference type="EMBL" id="GFR12691.1"/>
    </source>
</evidence>
<dbReference type="InterPro" id="IPR038050">
    <property type="entry name" value="Neuro_actylchol_rec"/>
</dbReference>
<reference evidence="3" key="1">
    <citation type="submission" date="2020-07" db="EMBL/GenBank/DDBJ databases">
        <title>Multicomponent nature underlies the extraordinary mechanical properties of spider dragline silk.</title>
        <authorList>
            <person name="Kono N."/>
            <person name="Nakamura H."/>
            <person name="Mori M."/>
            <person name="Yoshida Y."/>
            <person name="Ohtoshi R."/>
            <person name="Malay A.D."/>
            <person name="Moran D.A.P."/>
            <person name="Tomita M."/>
            <person name="Numata K."/>
            <person name="Arakawa K."/>
        </authorList>
    </citation>
    <scope>NUCLEOTIDE SEQUENCE</scope>
</reference>
<evidence type="ECO:0000256" key="1">
    <source>
        <dbReference type="SAM" id="Phobius"/>
    </source>
</evidence>
<dbReference type="InterPro" id="IPR006201">
    <property type="entry name" value="Neur_channel"/>
</dbReference>
<comment type="caution">
    <text evidence="3">The sequence shown here is derived from an EMBL/GenBank/DDBJ whole genome shotgun (WGS) entry which is preliminary data.</text>
</comment>
<feature type="domain" description="Neurotransmitter-gated ion-channel transmembrane" evidence="2">
    <location>
        <begin position="99"/>
        <end position="191"/>
    </location>
</feature>
<evidence type="ECO:0000259" key="2">
    <source>
        <dbReference type="Pfam" id="PF02932"/>
    </source>
</evidence>
<keyword evidence="1" id="KW-1133">Transmembrane helix</keyword>
<dbReference type="PRINTS" id="PR00253">
    <property type="entry name" value="GABAARECEPTR"/>
</dbReference>
<dbReference type="GO" id="GO:0016020">
    <property type="term" value="C:membrane"/>
    <property type="evidence" value="ECO:0007669"/>
    <property type="project" value="InterPro"/>
</dbReference>
<keyword evidence="1" id="KW-0812">Transmembrane</keyword>
<dbReference type="InterPro" id="IPR006029">
    <property type="entry name" value="Neurotrans-gated_channel_TM"/>
</dbReference>
<accession>A0A8X6GWE1</accession>
<dbReference type="EMBL" id="BMAO01006947">
    <property type="protein sequence ID" value="GFR12691.1"/>
    <property type="molecule type" value="Genomic_DNA"/>
</dbReference>
<keyword evidence="3" id="KW-0675">Receptor</keyword>
<dbReference type="AlphaFoldDB" id="A0A8X6GWE1"/>
<sequence length="280" mass="32471">MSRTVCSPSFSVMSTPDSRALLTWFGDETSPFKDSVKSIDLVRKIEPLQFYLASPTVHLVRKDFSKAAGNDGEIERDSYTYLMVNFTFVRRIVSSIINTYGPSTLIVAMSWATFWLRMDAIPARVALSITSFLTMCTQVQQYKTNLPPVSYVTAMDIWLFTCIFMVFSTLVEFAITYDTYKKAKQNKEKREPPSILDSELKMKELKRIVWSKKKSKIFYFNDRFCSKPEVKTHDSLKIDSYCKIMFPTLFFIFAVTYWSYYLSIYADFKDNDESADIDVS</sequence>
<keyword evidence="4" id="KW-1185">Reference proteome</keyword>
<organism evidence="3 4">
    <name type="scientific">Trichonephila clavata</name>
    <name type="common">Joro spider</name>
    <name type="synonym">Nephila clavata</name>
    <dbReference type="NCBI Taxonomy" id="2740835"/>
    <lineage>
        <taxon>Eukaryota</taxon>
        <taxon>Metazoa</taxon>
        <taxon>Ecdysozoa</taxon>
        <taxon>Arthropoda</taxon>
        <taxon>Chelicerata</taxon>
        <taxon>Arachnida</taxon>
        <taxon>Araneae</taxon>
        <taxon>Araneomorphae</taxon>
        <taxon>Entelegynae</taxon>
        <taxon>Araneoidea</taxon>
        <taxon>Nephilidae</taxon>
        <taxon>Trichonephila</taxon>
    </lineage>
</organism>
<dbReference type="SUPFAM" id="SSF90112">
    <property type="entry name" value="Neurotransmitter-gated ion-channel transmembrane pore"/>
    <property type="match status" value="1"/>
</dbReference>
<dbReference type="PANTHER" id="PTHR18945">
    <property type="entry name" value="NEUROTRANSMITTER GATED ION CHANNEL"/>
    <property type="match status" value="1"/>
</dbReference>
<keyword evidence="1" id="KW-0472">Membrane</keyword>
<dbReference type="GO" id="GO:0005254">
    <property type="term" value="F:chloride channel activity"/>
    <property type="evidence" value="ECO:0007669"/>
    <property type="project" value="UniProtKB-ARBA"/>
</dbReference>
<dbReference type="Pfam" id="PF02932">
    <property type="entry name" value="Neur_chan_memb"/>
    <property type="match status" value="1"/>
</dbReference>
<protein>
    <submittedName>
        <fullName evidence="3">Gamma-aminobutyric acid receptor subunit gamma-2</fullName>
    </submittedName>
</protein>
<dbReference type="GO" id="GO:0099095">
    <property type="term" value="F:ligand-gated monoatomic anion channel activity"/>
    <property type="evidence" value="ECO:0007669"/>
    <property type="project" value="UniProtKB-ARBA"/>
</dbReference>